<comment type="caution">
    <text evidence="2">The sequence shown here is derived from an EMBL/GenBank/DDBJ whole genome shotgun (WGS) entry which is preliminary data.</text>
</comment>
<feature type="region of interest" description="Disordered" evidence="1">
    <location>
        <begin position="18"/>
        <end position="60"/>
    </location>
</feature>
<protein>
    <submittedName>
        <fullName evidence="2">Uncharacterized protein</fullName>
    </submittedName>
</protein>
<dbReference type="AlphaFoldDB" id="A0A9W7L539"/>
<name>A0A9W7L539_9STRA</name>
<evidence type="ECO:0000313" key="2">
    <source>
        <dbReference type="EMBL" id="GMI32908.1"/>
    </source>
</evidence>
<dbReference type="EMBL" id="BRYA01000024">
    <property type="protein sequence ID" value="GMI32908.1"/>
    <property type="molecule type" value="Genomic_DNA"/>
</dbReference>
<sequence>MYDHRILVYLPTTSSATPASVIAPSEEDDEDNLTSQTRTKTTGNYDNSSNSAGSHTGSRSDSTDLYILCHRMNACIVEVHSVNKRDARVMGRGRTVKEVFEMDEEEGSLVDGLGTRKLTRWMEVIKGGW</sequence>
<feature type="compositionally biased region" description="Polar residues" evidence="1">
    <location>
        <begin position="33"/>
        <end position="60"/>
    </location>
</feature>
<dbReference type="Proteomes" id="UP001165065">
    <property type="component" value="Unassembled WGS sequence"/>
</dbReference>
<organism evidence="2 3">
    <name type="scientific">Triparma columacea</name>
    <dbReference type="NCBI Taxonomy" id="722753"/>
    <lineage>
        <taxon>Eukaryota</taxon>
        <taxon>Sar</taxon>
        <taxon>Stramenopiles</taxon>
        <taxon>Ochrophyta</taxon>
        <taxon>Bolidophyceae</taxon>
        <taxon>Parmales</taxon>
        <taxon>Triparmaceae</taxon>
        <taxon>Triparma</taxon>
    </lineage>
</organism>
<keyword evidence="3" id="KW-1185">Reference proteome</keyword>
<proteinExistence type="predicted"/>
<evidence type="ECO:0000256" key="1">
    <source>
        <dbReference type="SAM" id="MobiDB-lite"/>
    </source>
</evidence>
<gene>
    <name evidence="2" type="ORF">TrCOL_g2948</name>
</gene>
<dbReference type="Gene3D" id="1.10.150.20">
    <property type="entry name" value="5' to 3' exonuclease, C-terminal subdomain"/>
    <property type="match status" value="1"/>
</dbReference>
<reference evidence="3" key="1">
    <citation type="journal article" date="2023" name="Commun. Biol.">
        <title>Genome analysis of Parmales, the sister group of diatoms, reveals the evolutionary specialization of diatoms from phago-mixotrophs to photoautotrophs.</title>
        <authorList>
            <person name="Ban H."/>
            <person name="Sato S."/>
            <person name="Yoshikawa S."/>
            <person name="Yamada K."/>
            <person name="Nakamura Y."/>
            <person name="Ichinomiya M."/>
            <person name="Sato N."/>
            <person name="Blanc-Mathieu R."/>
            <person name="Endo H."/>
            <person name="Kuwata A."/>
            <person name="Ogata H."/>
        </authorList>
    </citation>
    <scope>NUCLEOTIDE SEQUENCE [LARGE SCALE GENOMIC DNA]</scope>
</reference>
<evidence type="ECO:0000313" key="3">
    <source>
        <dbReference type="Proteomes" id="UP001165065"/>
    </source>
</evidence>
<accession>A0A9W7L539</accession>